<organism evidence="2 3">
    <name type="scientific">Rhodanobacter umsongensis</name>
    <dbReference type="NCBI Taxonomy" id="633153"/>
    <lineage>
        <taxon>Bacteria</taxon>
        <taxon>Pseudomonadati</taxon>
        <taxon>Pseudomonadota</taxon>
        <taxon>Gammaproteobacteria</taxon>
        <taxon>Lysobacterales</taxon>
        <taxon>Rhodanobacteraceae</taxon>
        <taxon>Rhodanobacter</taxon>
    </lineage>
</organism>
<dbReference type="EMBL" id="JBHSMK010000002">
    <property type="protein sequence ID" value="MFC5435434.1"/>
    <property type="molecule type" value="Genomic_DNA"/>
</dbReference>
<dbReference type="Proteomes" id="UP001596013">
    <property type="component" value="Unassembled WGS sequence"/>
</dbReference>
<feature type="signal peptide" evidence="1">
    <location>
        <begin position="1"/>
        <end position="39"/>
    </location>
</feature>
<evidence type="ECO:0008006" key="4">
    <source>
        <dbReference type="Google" id="ProtNLM"/>
    </source>
</evidence>
<gene>
    <name evidence="2" type="ORF">ACFPME_02625</name>
</gene>
<evidence type="ECO:0000313" key="3">
    <source>
        <dbReference type="Proteomes" id="UP001596013"/>
    </source>
</evidence>
<evidence type="ECO:0000313" key="2">
    <source>
        <dbReference type="EMBL" id="MFC5435434.1"/>
    </source>
</evidence>
<keyword evidence="1" id="KW-0732">Signal</keyword>
<keyword evidence="3" id="KW-1185">Reference proteome</keyword>
<protein>
    <recommendedName>
        <fullName evidence="4">Cellulose biosynthesis protein BcsS</fullName>
    </recommendedName>
</protein>
<accession>A0ABW0JHF1</accession>
<comment type="caution">
    <text evidence="2">The sequence shown here is derived from an EMBL/GenBank/DDBJ whole genome shotgun (WGS) entry which is preliminary data.</text>
</comment>
<evidence type="ECO:0000256" key="1">
    <source>
        <dbReference type="SAM" id="SignalP"/>
    </source>
</evidence>
<name>A0ABW0JHF1_9GAMM</name>
<proteinExistence type="predicted"/>
<feature type="chain" id="PRO_5047225465" description="Cellulose biosynthesis protein BcsS" evidence="1">
    <location>
        <begin position="40"/>
        <end position="256"/>
    </location>
</feature>
<dbReference type="RefSeq" id="WP_377301736.1">
    <property type="nucleotide sequence ID" value="NZ_JBHSMK010000002.1"/>
</dbReference>
<sequence>MTFYLRINKAGVPSWFVPRAGFRLMVGMALLAGSARARADDFIVYSPHVIASQTEIELRGYSFNDSRSDFDGQRAAELSVAHAFTDWWKPELYLAEYEKEPGARGHLVGYEFENTFQFTQPGQYWADVGLLASYGRPRDGGPGELELGPLIEKTAGRFDHRVNLIWEREIGAGASSRTEFRYSYAGTYAVSSGFRPGVEAYGRPDDHAYQAGPVVTGEWHLPGTQGNLEYRVGLLLGINAAAPRHTWLAQLEYEFF</sequence>
<reference evidence="3" key="1">
    <citation type="journal article" date="2019" name="Int. J. Syst. Evol. Microbiol.">
        <title>The Global Catalogue of Microorganisms (GCM) 10K type strain sequencing project: providing services to taxonomists for standard genome sequencing and annotation.</title>
        <authorList>
            <consortium name="The Broad Institute Genomics Platform"/>
            <consortium name="The Broad Institute Genome Sequencing Center for Infectious Disease"/>
            <person name="Wu L."/>
            <person name="Ma J."/>
        </authorList>
    </citation>
    <scope>NUCLEOTIDE SEQUENCE [LARGE SCALE GENOMIC DNA]</scope>
    <source>
        <strain evidence="3">JCM 17130</strain>
    </source>
</reference>